<dbReference type="InterPro" id="IPR046866">
    <property type="entry name" value="FapA_N"/>
</dbReference>
<keyword evidence="4" id="KW-1185">Reference proteome</keyword>
<evidence type="ECO:0000313" key="4">
    <source>
        <dbReference type="Proteomes" id="UP000014227"/>
    </source>
</evidence>
<dbReference type="InterPro" id="IPR046865">
    <property type="entry name" value="FapA_b_solenoid"/>
</dbReference>
<dbReference type="PANTHER" id="PTHR38032">
    <property type="entry name" value="POLYMERASE-RELATED"/>
    <property type="match status" value="1"/>
</dbReference>
<feature type="domain" description="Flagellar Assembly Protein A N-terminal region" evidence="2">
    <location>
        <begin position="12"/>
        <end position="187"/>
    </location>
</feature>
<accession>S0EZB2</accession>
<dbReference type="EMBL" id="HF951689">
    <property type="protein sequence ID" value="CCW35641.1"/>
    <property type="molecule type" value="Genomic_DNA"/>
</dbReference>
<dbReference type="KEGG" id="ccz:CCALI_01829"/>
<dbReference type="GO" id="GO:0016787">
    <property type="term" value="F:hydrolase activity"/>
    <property type="evidence" value="ECO:0007669"/>
    <property type="project" value="UniProtKB-KW"/>
</dbReference>
<protein>
    <submittedName>
        <fullName evidence="3">Predicted polymerase, most proteins contain PALM domain, HD hydrolase domain and Zn-ribbon domain</fullName>
    </submittedName>
</protein>
<dbReference type="RefSeq" id="WP_016483168.1">
    <property type="nucleotide sequence ID" value="NC_021487.1"/>
</dbReference>
<dbReference type="Pfam" id="PF20250">
    <property type="entry name" value="FapA_N"/>
    <property type="match status" value="1"/>
</dbReference>
<dbReference type="STRING" id="454171.CP488_02262"/>
<dbReference type="PATRIC" id="fig|1303518.3.peg.1889"/>
<evidence type="ECO:0000259" key="2">
    <source>
        <dbReference type="Pfam" id="PF20250"/>
    </source>
</evidence>
<organism evidence="3 4">
    <name type="scientific">Chthonomonas calidirosea (strain DSM 23976 / ICMP 18418 / T49)</name>
    <dbReference type="NCBI Taxonomy" id="1303518"/>
    <lineage>
        <taxon>Bacteria</taxon>
        <taxon>Bacillati</taxon>
        <taxon>Armatimonadota</taxon>
        <taxon>Chthonomonadia</taxon>
        <taxon>Chthonomonadales</taxon>
        <taxon>Chthonomonadaceae</taxon>
        <taxon>Chthonomonas</taxon>
    </lineage>
</organism>
<feature type="coiled-coil region" evidence="1">
    <location>
        <begin position="328"/>
        <end position="388"/>
    </location>
</feature>
<dbReference type="InParanoid" id="S0EZB2"/>
<dbReference type="Pfam" id="PF03961">
    <property type="entry name" value="FapA"/>
    <property type="match status" value="1"/>
</dbReference>
<name>S0EZB2_CHTCT</name>
<evidence type="ECO:0000256" key="1">
    <source>
        <dbReference type="SAM" id="Coils"/>
    </source>
</evidence>
<dbReference type="eggNOG" id="COG1315">
    <property type="taxonomic scope" value="Bacteria"/>
</dbReference>
<reference evidence="4" key="1">
    <citation type="submission" date="2013-03" db="EMBL/GenBank/DDBJ databases">
        <title>Genome sequence of Chthonomonas calidirosea, the first sequenced genome from the Armatimonadetes phylum (formally candidate division OP10).</title>
        <authorList>
            <person name="Lee K.C.Y."/>
            <person name="Morgan X.C."/>
            <person name="Dunfield P.F."/>
            <person name="Tamas I."/>
            <person name="Houghton K.M."/>
            <person name="Vyssotski M."/>
            <person name="Ryan J.L.J."/>
            <person name="Lagutin K."/>
            <person name="McDonald I.R."/>
            <person name="Stott M.B."/>
        </authorList>
    </citation>
    <scope>NUCLEOTIDE SEQUENCE [LARGE SCALE GENOMIC DNA]</scope>
    <source>
        <strain evidence="4">DSM 23976 / ICMP 18418 / T49</strain>
    </source>
</reference>
<dbReference type="Proteomes" id="UP000014227">
    <property type="component" value="Chromosome I"/>
</dbReference>
<dbReference type="AlphaFoldDB" id="S0EZB2"/>
<keyword evidence="1" id="KW-0175">Coiled coil</keyword>
<dbReference type="InterPro" id="IPR005646">
    <property type="entry name" value="FapA"/>
</dbReference>
<gene>
    <name evidence="3" type="ORF">CCALI_01829</name>
</gene>
<evidence type="ECO:0000313" key="3">
    <source>
        <dbReference type="EMBL" id="CCW35641.1"/>
    </source>
</evidence>
<dbReference type="HOGENOM" id="CLU_026157_1_0_0"/>
<sequence length="458" mass="50030">MSTSSAIRDGRFEVRFNDNYTEATVTIYPPEPGGKPVSADAIVKRFRELGVTYGIRESAIREAVHSVQLGQDPLTFVAAQGVLPVDGMDGVIHFRIPPEILTRPLPKNRFGQVDWFAIEPERFVEAGQELACIVPPSAGTPGKTLIWPIRVIEAKPGKPADLRPGPCVRVSEDGFHFYATTEGVAELQGSRLGVRAFSRVHHTLRGGLHRFAHGAAIVGDTIGAWIVSGNFLSLRGRALNSLLRVNGDLYLHSAIGCKIVVTGDLYVDGTLNNCQVDIRGKILGGPDSQIVGGSICAQSGIQIQQLGSPMGTPTEVMVSSGRYNQVRAQEIEEELAMCESNIESIYRALKPFSTLRLRALPEEKQTLVQKLQDQLQALEEHQRMLYGERRSLSISRPESVHATIQVAGTSYPGVRIEIGNAITVLGTPAENCRFYVPFGENRVRSASLKMEQEKVLAV</sequence>
<proteinExistence type="predicted"/>
<dbReference type="PANTHER" id="PTHR38032:SF1">
    <property type="entry name" value="RNA-BINDING PROTEIN KHPB N-TERMINAL DOMAIN-CONTAINING PROTEIN"/>
    <property type="match status" value="1"/>
</dbReference>
<keyword evidence="3" id="KW-0378">Hydrolase</keyword>